<gene>
    <name evidence="1" type="ORF">POL68_31845</name>
</gene>
<name>A0ABT5DHG0_9BACT</name>
<dbReference type="EMBL" id="JAQNDM010000002">
    <property type="protein sequence ID" value="MDC0713099.1"/>
    <property type="molecule type" value="Genomic_DNA"/>
</dbReference>
<keyword evidence="2" id="KW-1185">Reference proteome</keyword>
<comment type="caution">
    <text evidence="1">The sequence shown here is derived from an EMBL/GenBank/DDBJ whole genome shotgun (WGS) entry which is preliminary data.</text>
</comment>
<evidence type="ECO:0000313" key="2">
    <source>
        <dbReference type="Proteomes" id="UP001221838"/>
    </source>
</evidence>
<proteinExistence type="predicted"/>
<evidence type="ECO:0000313" key="1">
    <source>
        <dbReference type="EMBL" id="MDC0713099.1"/>
    </source>
</evidence>
<reference evidence="1 2" key="1">
    <citation type="submission" date="2022-11" db="EMBL/GenBank/DDBJ databases">
        <title>Minimal conservation of predation-associated metabolite biosynthetic gene clusters underscores biosynthetic potential of Myxococcota including descriptions for ten novel species: Archangium lansinium sp. nov., Myxococcus landrumus sp. nov., Nannocystis bai.</title>
        <authorList>
            <person name="Ahearne A."/>
            <person name="Stevens C."/>
            <person name="Dowd S."/>
        </authorList>
    </citation>
    <scope>NUCLEOTIDE SEQUENCE [LARGE SCALE GENOMIC DNA]</scope>
    <source>
        <strain evidence="1 2">NCWAL01</strain>
    </source>
</reference>
<sequence>MKLRWGGVLLLGYLMVGCATSRVIHLDTGEGPPIVYTPPKSVEPIEVDEGAFQKVMTQLVLDMRFSLRPQEEARPRVRLASWDSEPRTQGRDYGAWCSRQDSPGECLSLLEDGFSFLDAKVRRKMALSFAWDGVWEGVQEAVKEIVNPLILKAMMTSAMAAYMFLVVAPEPVTKLVAIALTTYVIAYIGLDSFANLVRGWQRLSVDSERAMSFQELEEAGHQFGKVMGTNGARVLILALTTALGGGAANMASKGPMLPGFARAALAAETNAGFQLSAALAGGVRSITVVEGVMTVGLAPHAVAMAARGQGGQRDQQMDGTPPAKLLENQKPQLLSVELETAQKVGVRPARVTDPEFLRYVNEGRIKWVVTHDGTLQVIPHTWRRTEISHAVASGGRPVLAAGEADVAIHGASRMGIELTPHSGHFLYGASEAMSTRALEIGRQAFARAGILFPP</sequence>
<dbReference type="Proteomes" id="UP001221838">
    <property type="component" value="Unassembled WGS sequence"/>
</dbReference>
<dbReference type="PROSITE" id="PS51257">
    <property type="entry name" value="PROKAR_LIPOPROTEIN"/>
    <property type="match status" value="1"/>
</dbReference>
<protein>
    <recommendedName>
        <fullName evidence="3">Lipoprotein</fullName>
    </recommendedName>
</protein>
<accession>A0ABT5DHG0</accession>
<organism evidence="1 2">
    <name type="scientific">Stigmatella ashevillensis</name>
    <dbReference type="NCBI Taxonomy" id="2995309"/>
    <lineage>
        <taxon>Bacteria</taxon>
        <taxon>Pseudomonadati</taxon>
        <taxon>Myxococcota</taxon>
        <taxon>Myxococcia</taxon>
        <taxon>Myxococcales</taxon>
        <taxon>Cystobacterineae</taxon>
        <taxon>Archangiaceae</taxon>
        <taxon>Stigmatella</taxon>
    </lineage>
</organism>
<evidence type="ECO:0008006" key="3">
    <source>
        <dbReference type="Google" id="ProtNLM"/>
    </source>
</evidence>
<dbReference type="RefSeq" id="WP_272143286.1">
    <property type="nucleotide sequence ID" value="NZ_JAQNDM010000002.1"/>
</dbReference>